<dbReference type="EMBL" id="ML994089">
    <property type="protein sequence ID" value="KAF2199218.1"/>
    <property type="molecule type" value="Genomic_DNA"/>
</dbReference>
<protein>
    <recommendedName>
        <fullName evidence="3">SprT-like domain-containing protein</fullName>
    </recommendedName>
</protein>
<sequence>MAHLKMGSYNLCAYWRHPDFVDISEPPAPMTYNTTLPLIKRSGHLLVGLPGYSYGLEPDPYSRQKTFSVAPYKRGAVRARSHLRDVKFQCDRNLGWNIEYATAYIVNHLDPANSPKAAEFLANIRRTAHEVEKTNATQMREIAFRTFASLDKVLFNSNLKDAVFLDVQNLGYHVSGATCNPGEGFNRQVPRISIVLNTEMHNVVDSDTILANLIHHMIHAYFLVACGPQRADEVGYGRLAHGIPFANVLYAIKKLTPSKEKPLPLSFGHKLNHPSGMMAPYFNPYIEADIHHQGGPFPNDWHCSYCPARVKSISEADANGWYDGMSKPLLELPECAQKATVHVLKDDKLVETPRTQTLAPGDSVELIFEGKAVLIATERVNAYESVAAVFEKTRWLTIPEGTSNDVFMTLLEFLHSGSFSPDPAPVLAPGRKGPPLIQPVQTDSPPFLLAAIRLFKLASGLKFDDIKMATLDRMENQYITREDPIAILKEIYDPNSPEPDALLRDWATKFLTQQLNPQQMSLFHYQPGVGAITNHKEPPNLVKLQCDFSFHSRYLELLEKSAAFHVDVIKASDALRLQPPPTSIVHPGGLPILPPCLQPSLPSYHLASRIPSIHPSISVSAPPPRRPDIFTAPHMGVRDDIDLRTPKPGLWAGLSGYDPLRSGAVSADPFRTRRLSPPFGPREYVDPYYGAEVDLEKIYSVY</sequence>
<name>A0A9P4JGW9_9PLEO</name>
<reference evidence="1" key="1">
    <citation type="journal article" date="2020" name="Stud. Mycol.">
        <title>101 Dothideomycetes genomes: a test case for predicting lifestyles and emergence of pathogens.</title>
        <authorList>
            <person name="Haridas S."/>
            <person name="Albert R."/>
            <person name="Binder M."/>
            <person name="Bloem J."/>
            <person name="Labutti K."/>
            <person name="Salamov A."/>
            <person name="Andreopoulos B."/>
            <person name="Baker S."/>
            <person name="Barry K."/>
            <person name="Bills G."/>
            <person name="Bluhm B."/>
            <person name="Cannon C."/>
            <person name="Castanera R."/>
            <person name="Culley D."/>
            <person name="Daum C."/>
            <person name="Ezra D."/>
            <person name="Gonzalez J."/>
            <person name="Henrissat B."/>
            <person name="Kuo A."/>
            <person name="Liang C."/>
            <person name="Lipzen A."/>
            <person name="Lutzoni F."/>
            <person name="Magnuson J."/>
            <person name="Mondo S."/>
            <person name="Nolan M."/>
            <person name="Ohm R."/>
            <person name="Pangilinan J."/>
            <person name="Park H.-J."/>
            <person name="Ramirez L."/>
            <person name="Alfaro M."/>
            <person name="Sun H."/>
            <person name="Tritt A."/>
            <person name="Yoshinaga Y."/>
            <person name="Zwiers L.-H."/>
            <person name="Turgeon B."/>
            <person name="Goodwin S."/>
            <person name="Spatafora J."/>
            <person name="Crous P."/>
            <person name="Grigoriev I."/>
        </authorList>
    </citation>
    <scope>NUCLEOTIDE SEQUENCE</scope>
    <source>
        <strain evidence="1">ATCC 74209</strain>
    </source>
</reference>
<dbReference type="AlphaFoldDB" id="A0A9P4JGW9"/>
<evidence type="ECO:0008006" key="3">
    <source>
        <dbReference type="Google" id="ProtNLM"/>
    </source>
</evidence>
<evidence type="ECO:0000313" key="1">
    <source>
        <dbReference type="EMBL" id="KAF2199218.1"/>
    </source>
</evidence>
<evidence type="ECO:0000313" key="2">
    <source>
        <dbReference type="Proteomes" id="UP000799536"/>
    </source>
</evidence>
<proteinExistence type="predicted"/>
<organism evidence="1 2">
    <name type="scientific">Delitschia confertaspora ATCC 74209</name>
    <dbReference type="NCBI Taxonomy" id="1513339"/>
    <lineage>
        <taxon>Eukaryota</taxon>
        <taxon>Fungi</taxon>
        <taxon>Dikarya</taxon>
        <taxon>Ascomycota</taxon>
        <taxon>Pezizomycotina</taxon>
        <taxon>Dothideomycetes</taxon>
        <taxon>Pleosporomycetidae</taxon>
        <taxon>Pleosporales</taxon>
        <taxon>Delitschiaceae</taxon>
        <taxon>Delitschia</taxon>
    </lineage>
</organism>
<keyword evidence="2" id="KW-1185">Reference proteome</keyword>
<comment type="caution">
    <text evidence="1">The sequence shown here is derived from an EMBL/GenBank/DDBJ whole genome shotgun (WGS) entry which is preliminary data.</text>
</comment>
<gene>
    <name evidence="1" type="ORF">GQ43DRAFT_125987</name>
</gene>
<dbReference type="Proteomes" id="UP000799536">
    <property type="component" value="Unassembled WGS sequence"/>
</dbReference>
<accession>A0A9P4JGW9</accession>
<dbReference type="OrthoDB" id="5236983at2759"/>